<dbReference type="SUPFAM" id="SSF53850">
    <property type="entry name" value="Periplasmic binding protein-like II"/>
    <property type="match status" value="1"/>
</dbReference>
<comment type="caution">
    <text evidence="1">The sequence shown here is derived from an EMBL/GenBank/DDBJ whole genome shotgun (WGS) entry which is preliminary data.</text>
</comment>
<sequence>GVYLNTLDTDAPQIFRLGWCADYPDANNWVYEVFHSTDSANRIVWSNAEFDRVTEEAARESDPAKRLELYKRAEQILCEEEAGIAPIYFYTFVNMTKPYLTRTYSSLAAEHFKDWRITK</sequence>
<reference evidence="1" key="1">
    <citation type="journal article" date="2014" name="Front. Microbiol.">
        <title>High frequency of phylogenetically diverse reductive dehalogenase-homologous genes in deep subseafloor sedimentary metagenomes.</title>
        <authorList>
            <person name="Kawai M."/>
            <person name="Futagami T."/>
            <person name="Toyoda A."/>
            <person name="Takaki Y."/>
            <person name="Nishi S."/>
            <person name="Hori S."/>
            <person name="Arai W."/>
            <person name="Tsubouchi T."/>
            <person name="Morono Y."/>
            <person name="Uchiyama I."/>
            <person name="Ito T."/>
            <person name="Fujiyama A."/>
            <person name="Inagaki F."/>
            <person name="Takami H."/>
        </authorList>
    </citation>
    <scope>NUCLEOTIDE SEQUENCE</scope>
    <source>
        <strain evidence="1">Expedition CK06-06</strain>
    </source>
</reference>
<feature type="non-terminal residue" evidence="1">
    <location>
        <position position="1"/>
    </location>
</feature>
<name>X1PJ06_9ZZZZ</name>
<dbReference type="EMBL" id="BARV01026573">
    <property type="protein sequence ID" value="GAI42466.1"/>
    <property type="molecule type" value="Genomic_DNA"/>
</dbReference>
<protein>
    <recommendedName>
        <fullName evidence="2">Solute-binding protein family 5 domain-containing protein</fullName>
    </recommendedName>
</protein>
<proteinExistence type="predicted"/>
<dbReference type="Gene3D" id="3.40.190.10">
    <property type="entry name" value="Periplasmic binding protein-like II"/>
    <property type="match status" value="1"/>
</dbReference>
<gene>
    <name evidence="1" type="ORF">S06H3_42913</name>
</gene>
<evidence type="ECO:0000313" key="1">
    <source>
        <dbReference type="EMBL" id="GAI42466.1"/>
    </source>
</evidence>
<evidence type="ECO:0008006" key="2">
    <source>
        <dbReference type="Google" id="ProtNLM"/>
    </source>
</evidence>
<dbReference type="AlphaFoldDB" id="X1PJ06"/>
<accession>X1PJ06</accession>
<dbReference type="Gene3D" id="3.10.105.10">
    <property type="entry name" value="Dipeptide-binding Protein, Domain 3"/>
    <property type="match status" value="1"/>
</dbReference>
<organism evidence="1">
    <name type="scientific">marine sediment metagenome</name>
    <dbReference type="NCBI Taxonomy" id="412755"/>
    <lineage>
        <taxon>unclassified sequences</taxon>
        <taxon>metagenomes</taxon>
        <taxon>ecological metagenomes</taxon>
    </lineage>
</organism>